<reference evidence="1" key="1">
    <citation type="submission" date="2014-09" db="EMBL/GenBank/DDBJ databases">
        <authorList>
            <person name="Magalhaes I.L.F."/>
            <person name="Oliveira U."/>
            <person name="Santos F.R."/>
            <person name="Vidigal T.H.D.A."/>
            <person name="Brescovit A.D."/>
            <person name="Santos A.J."/>
        </authorList>
    </citation>
    <scope>NUCLEOTIDE SEQUENCE</scope>
    <source>
        <tissue evidence="1">Shoot tissue taken approximately 20 cm above the soil surface</tissue>
    </source>
</reference>
<dbReference type="EMBL" id="GBRH01241072">
    <property type="protein sequence ID" value="JAD56823.1"/>
    <property type="molecule type" value="Transcribed_RNA"/>
</dbReference>
<sequence length="11" mass="1205">MISGWRCKPAG</sequence>
<protein>
    <submittedName>
        <fullName evidence="1">Uncharacterized protein</fullName>
    </submittedName>
</protein>
<accession>A0A0A9B3U3</accession>
<proteinExistence type="predicted"/>
<name>A0A0A9B3U3_ARUDO</name>
<evidence type="ECO:0000313" key="1">
    <source>
        <dbReference type="EMBL" id="JAD56823.1"/>
    </source>
</evidence>
<reference evidence="1" key="2">
    <citation type="journal article" date="2015" name="Data Brief">
        <title>Shoot transcriptome of the giant reed, Arundo donax.</title>
        <authorList>
            <person name="Barrero R.A."/>
            <person name="Guerrero F.D."/>
            <person name="Moolhuijzen P."/>
            <person name="Goolsby J.A."/>
            <person name="Tidwell J."/>
            <person name="Bellgard S.E."/>
            <person name="Bellgard M.I."/>
        </authorList>
    </citation>
    <scope>NUCLEOTIDE SEQUENCE</scope>
    <source>
        <tissue evidence="1">Shoot tissue taken approximately 20 cm above the soil surface</tissue>
    </source>
</reference>
<organism evidence="1">
    <name type="scientific">Arundo donax</name>
    <name type="common">Giant reed</name>
    <name type="synonym">Donax arundinaceus</name>
    <dbReference type="NCBI Taxonomy" id="35708"/>
    <lineage>
        <taxon>Eukaryota</taxon>
        <taxon>Viridiplantae</taxon>
        <taxon>Streptophyta</taxon>
        <taxon>Embryophyta</taxon>
        <taxon>Tracheophyta</taxon>
        <taxon>Spermatophyta</taxon>
        <taxon>Magnoliopsida</taxon>
        <taxon>Liliopsida</taxon>
        <taxon>Poales</taxon>
        <taxon>Poaceae</taxon>
        <taxon>PACMAD clade</taxon>
        <taxon>Arundinoideae</taxon>
        <taxon>Arundineae</taxon>
        <taxon>Arundo</taxon>
    </lineage>
</organism>